<name>Q2IPY6_ANADE</name>
<dbReference type="EMBL" id="CP000251">
    <property type="protein sequence ID" value="ABC80868.1"/>
    <property type="molecule type" value="Genomic_DNA"/>
</dbReference>
<evidence type="ECO:0000256" key="1">
    <source>
        <dbReference type="ARBA" id="ARBA00022490"/>
    </source>
</evidence>
<comment type="function">
    <text evidence="5">Bidirectionally degrades single-stranded DNA into large acid-insoluble oligonucleotides, which are then degraded further into small acid-soluble oligonucleotides.</text>
</comment>
<dbReference type="NCBIfam" id="TIGR00237">
    <property type="entry name" value="xseA"/>
    <property type="match status" value="1"/>
</dbReference>
<dbReference type="InterPro" id="IPR025824">
    <property type="entry name" value="OB-fold_nuc-bd_dom"/>
</dbReference>
<feature type="domain" description="OB-fold nucleic acid binding" evidence="9">
    <location>
        <begin position="9"/>
        <end position="101"/>
    </location>
</feature>
<accession>Q2IPY6</accession>
<dbReference type="GO" id="GO:0005737">
    <property type="term" value="C:cytoplasm"/>
    <property type="evidence" value="ECO:0007669"/>
    <property type="project" value="UniProtKB-SubCell"/>
</dbReference>
<evidence type="ECO:0000256" key="3">
    <source>
        <dbReference type="ARBA" id="ARBA00022801"/>
    </source>
</evidence>
<evidence type="ECO:0000256" key="4">
    <source>
        <dbReference type="ARBA" id="ARBA00022839"/>
    </source>
</evidence>
<dbReference type="InterPro" id="IPR020579">
    <property type="entry name" value="Exonuc_VII_lsu_C"/>
</dbReference>
<comment type="subcellular location">
    <subcellularLocation>
        <location evidence="5 6">Cytoplasm</location>
    </subcellularLocation>
</comment>
<comment type="subunit">
    <text evidence="5">Heterooligomer composed of large and small subunits.</text>
</comment>
<dbReference type="HAMAP" id="MF_00378">
    <property type="entry name" value="Exonuc_7_L"/>
    <property type="match status" value="1"/>
</dbReference>
<evidence type="ECO:0000256" key="6">
    <source>
        <dbReference type="RuleBase" id="RU004355"/>
    </source>
</evidence>
<dbReference type="EC" id="3.1.11.6" evidence="5"/>
<dbReference type="eggNOG" id="COG1570">
    <property type="taxonomic scope" value="Bacteria"/>
</dbReference>
<keyword evidence="1 5" id="KW-0963">Cytoplasm</keyword>
<dbReference type="GO" id="GO:0006308">
    <property type="term" value="P:DNA catabolic process"/>
    <property type="evidence" value="ECO:0007669"/>
    <property type="project" value="UniProtKB-UniRule"/>
</dbReference>
<feature type="region of interest" description="Disordered" evidence="7">
    <location>
        <begin position="439"/>
        <end position="474"/>
    </location>
</feature>
<gene>
    <name evidence="5" type="primary">xseA</name>
    <name evidence="10" type="ordered locus">Adeh_1093</name>
</gene>
<evidence type="ECO:0000259" key="9">
    <source>
        <dbReference type="Pfam" id="PF13742"/>
    </source>
</evidence>
<reference evidence="10 11" key="1">
    <citation type="submission" date="2006-01" db="EMBL/GenBank/DDBJ databases">
        <title>Complete sequence of Anaeromyxobacter dehalogenans 2CP-C.</title>
        <authorList>
            <consortium name="US DOE Joint Genome Institute"/>
            <person name="Copeland A."/>
            <person name="Lucas S."/>
            <person name="Lapidus A."/>
            <person name="Barry K."/>
            <person name="Detter J.C."/>
            <person name="Glavina T."/>
            <person name="Hammon N."/>
            <person name="Israni S."/>
            <person name="Pitluck S."/>
            <person name="Brettin T."/>
            <person name="Bruce D."/>
            <person name="Han C."/>
            <person name="Tapia R."/>
            <person name="Gilna P."/>
            <person name="Kiss H."/>
            <person name="Schmutz J."/>
            <person name="Larimer F."/>
            <person name="Land M."/>
            <person name="Kyrpides N."/>
            <person name="Anderson I."/>
            <person name="Sanford R.A."/>
            <person name="Ritalahti K.M."/>
            <person name="Thomas H.S."/>
            <person name="Kirby J.R."/>
            <person name="Zhulin I.B."/>
            <person name="Loeffler F.E."/>
            <person name="Richardson P."/>
        </authorList>
    </citation>
    <scope>NUCLEOTIDE SEQUENCE [LARGE SCALE GENOMIC DNA]</scope>
    <source>
        <strain evidence="10 11">2CP-C</strain>
    </source>
</reference>
<evidence type="ECO:0000259" key="8">
    <source>
        <dbReference type="Pfam" id="PF02601"/>
    </source>
</evidence>
<dbReference type="CDD" id="cd04489">
    <property type="entry name" value="ExoVII_LU_OBF"/>
    <property type="match status" value="1"/>
</dbReference>
<sequence length="474" mass="51465">MERALPRPYTVRELTRALKSAVEPRFRDVWVAGEVANLRRQASGHVYFSLKDDDAVIGAVMWASQARRLAFAPAEGLEVLARGFVEIYPPHGKYQLVVQELEPRGAGAQALQLQQLKERLQADGLLDPARKRPLPFLPARVGVATSPTGAALRDFLRVLHARFPSAPVLIAPCRVQGEGAAATVISAVRALCRAGVDVVVVTRGGGSQEDLGAFNDERLARAIAACPVPVVSAVGHEVDVTVADLVADVRAATPTHAAQLVVPVRDELLERVAALRARLARAEAGAVEGRRRTLRALRAELADPKHLLSREHHRLDDLAHRAEAAVRGPRRRERAALDALRARLTRLEPRARVRALRARMESATRRLGGWQAATFRREAMRLERLGARLEPANVAKLLARGFALALRDGHLLLRSTDAQVGDAIRVALAEGWLDARITGQDAGEDPLPGRAAPAGEPERPGHGGEAVDPPLRRR</sequence>
<dbReference type="Proteomes" id="UP000001935">
    <property type="component" value="Chromosome"/>
</dbReference>
<dbReference type="PANTHER" id="PTHR30008:SF0">
    <property type="entry name" value="EXODEOXYRIBONUCLEASE 7 LARGE SUBUNIT"/>
    <property type="match status" value="1"/>
</dbReference>
<evidence type="ECO:0000256" key="7">
    <source>
        <dbReference type="SAM" id="MobiDB-lite"/>
    </source>
</evidence>
<evidence type="ECO:0000256" key="2">
    <source>
        <dbReference type="ARBA" id="ARBA00022722"/>
    </source>
</evidence>
<evidence type="ECO:0000313" key="10">
    <source>
        <dbReference type="EMBL" id="ABC80868.1"/>
    </source>
</evidence>
<organism evidence="10 11">
    <name type="scientific">Anaeromyxobacter dehalogenans (strain 2CP-C)</name>
    <dbReference type="NCBI Taxonomy" id="290397"/>
    <lineage>
        <taxon>Bacteria</taxon>
        <taxon>Pseudomonadati</taxon>
        <taxon>Myxococcota</taxon>
        <taxon>Myxococcia</taxon>
        <taxon>Myxococcales</taxon>
        <taxon>Cystobacterineae</taxon>
        <taxon>Anaeromyxobacteraceae</taxon>
        <taxon>Anaeromyxobacter</taxon>
    </lineage>
</organism>
<protein>
    <recommendedName>
        <fullName evidence="5">Exodeoxyribonuclease 7 large subunit</fullName>
        <ecNumber evidence="5">3.1.11.6</ecNumber>
    </recommendedName>
    <alternativeName>
        <fullName evidence="5">Exodeoxyribonuclease VII large subunit</fullName>
        <shortName evidence="5">Exonuclease VII large subunit</shortName>
    </alternativeName>
</protein>
<dbReference type="InterPro" id="IPR003753">
    <property type="entry name" value="Exonuc_VII_L"/>
</dbReference>
<dbReference type="AlphaFoldDB" id="Q2IPY6"/>
<feature type="domain" description="Exonuclease VII large subunit C-terminal" evidence="8">
    <location>
        <begin position="125"/>
        <end position="435"/>
    </location>
</feature>
<comment type="catalytic activity">
    <reaction evidence="5 6">
        <text>Exonucleolytic cleavage in either 5'- to 3'- or 3'- to 5'-direction to yield nucleoside 5'-phosphates.</text>
        <dbReference type="EC" id="3.1.11.6"/>
    </reaction>
</comment>
<evidence type="ECO:0000256" key="5">
    <source>
        <dbReference type="HAMAP-Rule" id="MF_00378"/>
    </source>
</evidence>
<dbReference type="GO" id="GO:0009318">
    <property type="term" value="C:exodeoxyribonuclease VII complex"/>
    <property type="evidence" value="ECO:0007669"/>
    <property type="project" value="UniProtKB-UniRule"/>
</dbReference>
<keyword evidence="3 5" id="KW-0378">Hydrolase</keyword>
<dbReference type="KEGG" id="ade:Adeh_1093"/>
<dbReference type="HOGENOM" id="CLU_023625_3_1_7"/>
<dbReference type="GO" id="GO:0008855">
    <property type="term" value="F:exodeoxyribonuclease VII activity"/>
    <property type="evidence" value="ECO:0007669"/>
    <property type="project" value="UniProtKB-UniRule"/>
</dbReference>
<dbReference type="GO" id="GO:0003676">
    <property type="term" value="F:nucleic acid binding"/>
    <property type="evidence" value="ECO:0007669"/>
    <property type="project" value="InterPro"/>
</dbReference>
<proteinExistence type="inferred from homology"/>
<dbReference type="Pfam" id="PF13742">
    <property type="entry name" value="tRNA_anti_2"/>
    <property type="match status" value="1"/>
</dbReference>
<dbReference type="Pfam" id="PF02601">
    <property type="entry name" value="Exonuc_VII_L"/>
    <property type="match status" value="1"/>
</dbReference>
<evidence type="ECO:0000313" key="11">
    <source>
        <dbReference type="Proteomes" id="UP000001935"/>
    </source>
</evidence>
<dbReference type="STRING" id="290397.Adeh_1093"/>
<keyword evidence="2 5" id="KW-0540">Nuclease</keyword>
<keyword evidence="4 5" id="KW-0269">Exonuclease</keyword>
<comment type="similarity">
    <text evidence="5 6">Belongs to the XseA family.</text>
</comment>
<dbReference type="PANTHER" id="PTHR30008">
    <property type="entry name" value="EXODEOXYRIBONUCLEASE 7 LARGE SUBUNIT"/>
    <property type="match status" value="1"/>
</dbReference>